<organism evidence="1 2">
    <name type="scientific">Bacteroides muris</name>
    <name type="common">ex Fokt et al. 2023</name>
    <dbReference type="NCBI Taxonomy" id="2937417"/>
    <lineage>
        <taxon>Bacteria</taxon>
        <taxon>Pseudomonadati</taxon>
        <taxon>Bacteroidota</taxon>
        <taxon>Bacteroidia</taxon>
        <taxon>Bacteroidales</taxon>
        <taxon>Bacteroidaceae</taxon>
        <taxon>Bacteroides</taxon>
    </lineage>
</organism>
<comment type="caution">
    <text evidence="1">The sequence shown here is derived from an EMBL/GenBank/DDBJ whole genome shotgun (WGS) entry which is preliminary data.</text>
</comment>
<proteinExistence type="predicted"/>
<dbReference type="RefSeq" id="WP_257939794.1">
    <property type="nucleotide sequence ID" value="NZ_JAMZEE010000004.1"/>
</dbReference>
<dbReference type="Proteomes" id="UP001143810">
    <property type="component" value="Unassembled WGS sequence"/>
</dbReference>
<dbReference type="EMBL" id="JAMZEE010000004">
    <property type="protein sequence ID" value="MCR6507040.1"/>
    <property type="molecule type" value="Genomic_DNA"/>
</dbReference>
<evidence type="ECO:0008006" key="3">
    <source>
        <dbReference type="Google" id="ProtNLM"/>
    </source>
</evidence>
<sequence length="174" mass="20303">MGLKKQCMRGKDIYELLLEKGFQISYPSVCKYIASFAKHKEEAESKEAFVRGYYPPGESCEFDWGEVKLYLDGKLQRLYIAVFTLSHSNGRYAWLFRHQNTLAFMESHRNFFRQVKGVPAMMVYDNMRVAIREFAGVEKKPTDALLRMSNFYRFCKINSSSAPAPGRNDKSFRF</sequence>
<evidence type="ECO:0000313" key="2">
    <source>
        <dbReference type="Proteomes" id="UP001143810"/>
    </source>
</evidence>
<evidence type="ECO:0000313" key="1">
    <source>
        <dbReference type="EMBL" id="MCR6507040.1"/>
    </source>
</evidence>
<name>A0A9X2NWT8_9BACE</name>
<dbReference type="AlphaFoldDB" id="A0A9X2NWT8"/>
<reference evidence="1" key="1">
    <citation type="journal article" date="2022" name="Arch. Microbiol.">
        <title>Bacteroides muris sp. nov. isolated from the cecum of wild-derived house mice.</title>
        <authorList>
            <person name="Fokt H."/>
            <person name="Unni R."/>
            <person name="Repnik U."/>
            <person name="Schmitz R.A."/>
            <person name="Bramkamp M."/>
            <person name="Baines J.F."/>
            <person name="Unterweger D."/>
        </authorList>
    </citation>
    <scope>NUCLEOTIDE SEQUENCE</scope>
    <source>
        <strain evidence="1">KH569_7</strain>
    </source>
</reference>
<dbReference type="PANTHER" id="PTHR35004:SF7">
    <property type="entry name" value="INTEGRASE PROTEIN"/>
    <property type="match status" value="1"/>
</dbReference>
<reference evidence="1" key="2">
    <citation type="submission" date="2022-04" db="EMBL/GenBank/DDBJ databases">
        <authorList>
            <person name="Fokt H."/>
            <person name="Baines J."/>
        </authorList>
    </citation>
    <scope>NUCLEOTIDE SEQUENCE</scope>
    <source>
        <strain evidence="1">KH569_7</strain>
    </source>
</reference>
<gene>
    <name evidence="1" type="ORF">M1B78_02350</name>
</gene>
<protein>
    <recommendedName>
        <fullName evidence="3">Transposase</fullName>
    </recommendedName>
</protein>
<accession>A0A9X2NWT8</accession>
<dbReference type="PANTHER" id="PTHR35004">
    <property type="entry name" value="TRANSPOSASE RV3428C-RELATED"/>
    <property type="match status" value="1"/>
</dbReference>